<protein>
    <recommendedName>
        <fullName evidence="2">2Fe-2S ferredoxin-type domain-containing protein</fullName>
    </recommendedName>
</protein>
<evidence type="ECO:0000313" key="3">
    <source>
        <dbReference type="EMBL" id="KAJ8598209.1"/>
    </source>
</evidence>
<keyword evidence="1" id="KW-0411">Iron-sulfur</keyword>
<keyword evidence="4" id="KW-1185">Reference proteome</keyword>
<dbReference type="SUPFAM" id="SSF54292">
    <property type="entry name" value="2Fe-2S ferredoxin-like"/>
    <property type="match status" value="1"/>
</dbReference>
<dbReference type="AlphaFoldDB" id="A0AAD7U5N2"/>
<dbReference type="InterPro" id="IPR001041">
    <property type="entry name" value="2Fe-2S_ferredoxin-type"/>
</dbReference>
<dbReference type="CDD" id="cd00207">
    <property type="entry name" value="fer2"/>
    <property type="match status" value="1"/>
</dbReference>
<evidence type="ECO:0000256" key="1">
    <source>
        <dbReference type="ARBA" id="ARBA00023014"/>
    </source>
</evidence>
<keyword evidence="1" id="KW-0408">Iron</keyword>
<dbReference type="InterPro" id="IPR036010">
    <property type="entry name" value="2Fe-2S_ferredoxin-like_sf"/>
</dbReference>
<dbReference type="GO" id="GO:0051537">
    <property type="term" value="F:2 iron, 2 sulfur cluster binding"/>
    <property type="evidence" value="ECO:0007669"/>
    <property type="project" value="InterPro"/>
</dbReference>
<dbReference type="PROSITE" id="PS00197">
    <property type="entry name" value="2FE2S_FER_1"/>
    <property type="match status" value="1"/>
</dbReference>
<accession>A0AAD7U5N2</accession>
<dbReference type="EMBL" id="JAQMWT010000684">
    <property type="protein sequence ID" value="KAJ8598209.1"/>
    <property type="molecule type" value="Genomic_DNA"/>
</dbReference>
<dbReference type="Pfam" id="PF00111">
    <property type="entry name" value="Fer2"/>
    <property type="match status" value="1"/>
</dbReference>
<evidence type="ECO:0000313" key="4">
    <source>
        <dbReference type="Proteomes" id="UP001230188"/>
    </source>
</evidence>
<evidence type="ECO:0000259" key="2">
    <source>
        <dbReference type="Pfam" id="PF00111"/>
    </source>
</evidence>
<dbReference type="InterPro" id="IPR006058">
    <property type="entry name" value="2Fe2S_fd_BS"/>
</dbReference>
<keyword evidence="1" id="KW-0479">Metal-binding</keyword>
<comment type="caution">
    <text evidence="3">The sequence shown here is derived from an EMBL/GenBank/DDBJ whole genome shotgun (WGS) entry which is preliminary data.</text>
</comment>
<proteinExistence type="predicted"/>
<name>A0AAD7U5N2_9STRA</name>
<reference evidence="3" key="1">
    <citation type="submission" date="2023-01" db="EMBL/GenBank/DDBJ databases">
        <title>Metagenome sequencing of chrysophaentin producing Chrysophaeum taylorii.</title>
        <authorList>
            <person name="Davison J."/>
            <person name="Bewley C."/>
        </authorList>
    </citation>
    <scope>NUCLEOTIDE SEQUENCE</scope>
    <source>
        <strain evidence="3">NIES-1699</strain>
    </source>
</reference>
<organism evidence="3 4">
    <name type="scientific">Chrysophaeum taylorii</name>
    <dbReference type="NCBI Taxonomy" id="2483200"/>
    <lineage>
        <taxon>Eukaryota</taxon>
        <taxon>Sar</taxon>
        <taxon>Stramenopiles</taxon>
        <taxon>Ochrophyta</taxon>
        <taxon>Pelagophyceae</taxon>
        <taxon>Pelagomonadales</taxon>
        <taxon>Pelagomonadaceae</taxon>
        <taxon>Chrysophaeum</taxon>
    </lineage>
</organism>
<feature type="domain" description="2Fe-2S ferredoxin-type" evidence="2">
    <location>
        <begin position="72"/>
        <end position="109"/>
    </location>
</feature>
<sequence>MFLALMLIAGGLGLVAPPSRVAPRTRVDMGFMDGFKKAFENEQFDAKPSAGLSGTKAPIEVVICGKKSQGLPGQRMKDLVRSARAPIKFNCENGECGTCECLVNGRKVRVCMAKVPAKGPVEVKLK</sequence>
<dbReference type="Proteomes" id="UP001230188">
    <property type="component" value="Unassembled WGS sequence"/>
</dbReference>
<gene>
    <name evidence="3" type="ORF">CTAYLR_005542</name>
</gene>